<keyword evidence="2" id="KW-1185">Reference proteome</keyword>
<organism evidence="1 2">
    <name type="scientific">Stegodyphus mimosarum</name>
    <name type="common">African social velvet spider</name>
    <dbReference type="NCBI Taxonomy" id="407821"/>
    <lineage>
        <taxon>Eukaryota</taxon>
        <taxon>Metazoa</taxon>
        <taxon>Ecdysozoa</taxon>
        <taxon>Arthropoda</taxon>
        <taxon>Chelicerata</taxon>
        <taxon>Arachnida</taxon>
        <taxon>Araneae</taxon>
        <taxon>Araneomorphae</taxon>
        <taxon>Entelegynae</taxon>
        <taxon>Eresoidea</taxon>
        <taxon>Eresidae</taxon>
        <taxon>Stegodyphus</taxon>
    </lineage>
</organism>
<gene>
    <name evidence="1" type="ORF">X975_23561</name>
</gene>
<dbReference type="AlphaFoldDB" id="A0A087UUJ2"/>
<name>A0A087UUJ2_STEMI</name>
<evidence type="ECO:0000313" key="2">
    <source>
        <dbReference type="Proteomes" id="UP000054359"/>
    </source>
</evidence>
<reference evidence="1 2" key="1">
    <citation type="submission" date="2013-11" db="EMBL/GenBank/DDBJ databases">
        <title>Genome sequencing of Stegodyphus mimosarum.</title>
        <authorList>
            <person name="Bechsgaard J."/>
        </authorList>
    </citation>
    <scope>NUCLEOTIDE SEQUENCE [LARGE SCALE GENOMIC DNA]</scope>
</reference>
<evidence type="ECO:0000313" key="1">
    <source>
        <dbReference type="EMBL" id="KFM81031.1"/>
    </source>
</evidence>
<proteinExistence type="predicted"/>
<protein>
    <submittedName>
        <fullName evidence="1">Uncharacterized protein</fullName>
    </submittedName>
</protein>
<dbReference type="Proteomes" id="UP000054359">
    <property type="component" value="Unassembled WGS sequence"/>
</dbReference>
<dbReference type="EMBL" id="KK121688">
    <property type="protein sequence ID" value="KFM81031.1"/>
    <property type="molecule type" value="Genomic_DNA"/>
</dbReference>
<feature type="non-terminal residue" evidence="1">
    <location>
        <position position="139"/>
    </location>
</feature>
<sequence>MYMLICVQSNAVRHKNDCIRIEAWVNKMISEDNCILFYKPRNRIIENYPKFKNDFTLIKMNDSQRHLVQKFRSDYICINIHKGRTVMDLNKSHCLYLMLCIRAFPVHFLLQTELTCKFCVFFAHLKDKVGQLTSKILMI</sequence>
<accession>A0A087UUJ2</accession>